<organism evidence="3 4">
    <name type="scientific">Eragrostis curvula</name>
    <name type="common">weeping love grass</name>
    <dbReference type="NCBI Taxonomy" id="38414"/>
    <lineage>
        <taxon>Eukaryota</taxon>
        <taxon>Viridiplantae</taxon>
        <taxon>Streptophyta</taxon>
        <taxon>Embryophyta</taxon>
        <taxon>Tracheophyta</taxon>
        <taxon>Spermatophyta</taxon>
        <taxon>Magnoliopsida</taxon>
        <taxon>Liliopsida</taxon>
        <taxon>Poales</taxon>
        <taxon>Poaceae</taxon>
        <taxon>PACMAD clade</taxon>
        <taxon>Chloridoideae</taxon>
        <taxon>Eragrostideae</taxon>
        <taxon>Eragrostidinae</taxon>
        <taxon>Eragrostis</taxon>
    </lineage>
</organism>
<dbReference type="Gene3D" id="1.20.1280.50">
    <property type="match status" value="1"/>
</dbReference>
<dbReference type="SUPFAM" id="SSF81383">
    <property type="entry name" value="F-box domain"/>
    <property type="match status" value="1"/>
</dbReference>
<proteinExistence type="predicted"/>
<dbReference type="InterPro" id="IPR001810">
    <property type="entry name" value="F-box_dom"/>
</dbReference>
<keyword evidence="4" id="KW-1185">Reference proteome</keyword>
<dbReference type="Pfam" id="PF00646">
    <property type="entry name" value="F-box"/>
    <property type="match status" value="1"/>
</dbReference>
<sequence>MLPRRRPALPPPPASIDASACPEGEIESSATNGPSRRRRRSPPVIPPTPPPSPCLATGFPPRGAAEPRSDAGDRPGSPGPIAVALEDLPDDLIARILLRLPQDDPSSLLSASLVCKRWLGIVTDPDFLRRPEALHRTPTMLGFFNPDTFDREAPRFIATTSSAFSLPSAMPDLKQWDHLDCRHGRALFFSKMISSFDLLVWEPLTGERWLVPEPPGYEMHYQSPNAAVVCAVKGCDHRCCQGGPFLVVFVFSDNPHSVTPEEVSACVYSSVTGEWGEWLKIDRYGCVVKDVPSILIGRNLYFRLLGDQHILEYDLDRHGMALIWPPVDQFGKFDEYGMAEDNGQLGVVVLAWSTISLWSTDQKNEDARWARRWVMQLDNPLQFRTEQPVVGFAEGVNITFTAVGDSIFTFELKSRKVKKYCRWGELKKVLPLVTFYRPAYDYKSLRSSTRAAKKT</sequence>
<dbReference type="InterPro" id="IPR036047">
    <property type="entry name" value="F-box-like_dom_sf"/>
</dbReference>
<dbReference type="EMBL" id="RWGY01000011">
    <property type="protein sequence ID" value="TVU31723.1"/>
    <property type="molecule type" value="Genomic_DNA"/>
</dbReference>
<feature type="non-terminal residue" evidence="3">
    <location>
        <position position="1"/>
    </location>
</feature>
<accession>A0A5J9V6Y9</accession>
<reference evidence="3 4" key="1">
    <citation type="journal article" date="2019" name="Sci. Rep.">
        <title>A high-quality genome of Eragrostis curvula grass provides insights into Poaceae evolution and supports new strategies to enhance forage quality.</title>
        <authorList>
            <person name="Carballo J."/>
            <person name="Santos B.A.C.M."/>
            <person name="Zappacosta D."/>
            <person name="Garbus I."/>
            <person name="Selva J.P."/>
            <person name="Gallo C.A."/>
            <person name="Diaz A."/>
            <person name="Albertini E."/>
            <person name="Caccamo M."/>
            <person name="Echenique V."/>
        </authorList>
    </citation>
    <scope>NUCLEOTIDE SEQUENCE [LARGE SCALE GENOMIC DNA]</scope>
    <source>
        <strain evidence="4">cv. Victoria</strain>
        <tissue evidence="3">Leaf</tissue>
    </source>
</reference>
<protein>
    <recommendedName>
        <fullName evidence="2">F-box domain-containing protein</fullName>
    </recommendedName>
</protein>
<dbReference type="PANTHER" id="PTHR32133">
    <property type="entry name" value="OS07G0120400 PROTEIN"/>
    <property type="match status" value="1"/>
</dbReference>
<gene>
    <name evidence="3" type="ORF">EJB05_23421</name>
</gene>
<name>A0A5J9V6Y9_9POAL</name>
<dbReference type="PANTHER" id="PTHR32133:SF408">
    <property type="entry name" value="OS07G0120400 PROTEIN"/>
    <property type="match status" value="1"/>
</dbReference>
<comment type="caution">
    <text evidence="3">The sequence shown here is derived from an EMBL/GenBank/DDBJ whole genome shotgun (WGS) entry which is preliminary data.</text>
</comment>
<feature type="compositionally biased region" description="Pro residues" evidence="1">
    <location>
        <begin position="43"/>
        <end position="53"/>
    </location>
</feature>
<dbReference type="AlphaFoldDB" id="A0A5J9V6Y9"/>
<feature type="region of interest" description="Disordered" evidence="1">
    <location>
        <begin position="1"/>
        <end position="81"/>
    </location>
</feature>
<dbReference type="OrthoDB" id="690324at2759"/>
<dbReference type="PROSITE" id="PS50181">
    <property type="entry name" value="FBOX"/>
    <property type="match status" value="1"/>
</dbReference>
<evidence type="ECO:0000259" key="2">
    <source>
        <dbReference type="PROSITE" id="PS50181"/>
    </source>
</evidence>
<dbReference type="Proteomes" id="UP000324897">
    <property type="component" value="Chromosome 1"/>
</dbReference>
<dbReference type="Gramene" id="TVU31723">
    <property type="protein sequence ID" value="TVU31723"/>
    <property type="gene ID" value="EJB05_23421"/>
</dbReference>
<feature type="domain" description="F-box" evidence="2">
    <location>
        <begin position="82"/>
        <end position="131"/>
    </location>
</feature>
<evidence type="ECO:0000256" key="1">
    <source>
        <dbReference type="SAM" id="MobiDB-lite"/>
    </source>
</evidence>
<evidence type="ECO:0000313" key="4">
    <source>
        <dbReference type="Proteomes" id="UP000324897"/>
    </source>
</evidence>
<evidence type="ECO:0000313" key="3">
    <source>
        <dbReference type="EMBL" id="TVU31723.1"/>
    </source>
</evidence>